<dbReference type="PROSITE" id="PS50943">
    <property type="entry name" value="HTH_CROC1"/>
    <property type="match status" value="1"/>
</dbReference>
<organism evidence="2 3">
    <name type="scientific">Streptosporangium canum</name>
    <dbReference type="NCBI Taxonomy" id="324952"/>
    <lineage>
        <taxon>Bacteria</taxon>
        <taxon>Bacillati</taxon>
        <taxon>Actinomycetota</taxon>
        <taxon>Actinomycetes</taxon>
        <taxon>Streptosporangiales</taxon>
        <taxon>Streptosporangiaceae</taxon>
        <taxon>Streptosporangium</taxon>
    </lineage>
</organism>
<evidence type="ECO:0000313" key="3">
    <source>
        <dbReference type="Proteomes" id="UP000199111"/>
    </source>
</evidence>
<dbReference type="EMBL" id="FOQY01000019">
    <property type="protein sequence ID" value="SFK19935.1"/>
    <property type="molecule type" value="Genomic_DNA"/>
</dbReference>
<sequence length="449" mass="49108">MHEPHSAAPRMFGLVLHHLREQAGLSQRELGKRALYDHTRISRAEKGEILPAAEQVEALDGALSAGGLLCALRHAAGPSGVAPFLGVAGVYDSEPVMLDMQTPDGRSVRVTLSRREFAQLLASGTLASVLPGLGDPDQAQRIARVIDRPSRIDDDVIDYFRRVLAEHYSADKMIGARSLLRPVLAQIDVLDDLRRGAGARHAEPLLQVLAQYAEMAGWLHQDLGQLETAMHWSRRAAEWAQCAGDTQMAAYMLVRQSNIACLTDDYAAVVHLAAAARRSPSGLEPKLSALAAQQQARGLVMLGEHNKCFTLLDEATDVLHEHPQVSHPQVPVYLHYYDLDTLQEQSAACYRAAGRADTAATILEEQIGKLPKNLTRDRGHLTAKLAVAVSQSEPDPGRATHLGQEALNVAQSTGSARIRRELRALDTELTQRWPDHANTRSFHEMLVAV</sequence>
<name>A0A1I3XKA5_9ACTN</name>
<gene>
    <name evidence="2" type="ORF">SAMN05216275_11994</name>
</gene>
<dbReference type="SUPFAM" id="SSF48452">
    <property type="entry name" value="TPR-like"/>
    <property type="match status" value="1"/>
</dbReference>
<evidence type="ECO:0000259" key="1">
    <source>
        <dbReference type="PROSITE" id="PS50943"/>
    </source>
</evidence>
<dbReference type="InterPro" id="IPR001387">
    <property type="entry name" value="Cro/C1-type_HTH"/>
</dbReference>
<dbReference type="GO" id="GO:0003677">
    <property type="term" value="F:DNA binding"/>
    <property type="evidence" value="ECO:0007669"/>
    <property type="project" value="InterPro"/>
</dbReference>
<reference evidence="3" key="1">
    <citation type="submission" date="2016-10" db="EMBL/GenBank/DDBJ databases">
        <authorList>
            <person name="Varghese N."/>
            <person name="Submissions S."/>
        </authorList>
    </citation>
    <scope>NUCLEOTIDE SEQUENCE [LARGE SCALE GENOMIC DNA]</scope>
    <source>
        <strain evidence="3">CGMCC 4.2126</strain>
    </source>
</reference>
<dbReference type="InterPro" id="IPR010982">
    <property type="entry name" value="Lambda_DNA-bd_dom_sf"/>
</dbReference>
<dbReference type="AlphaFoldDB" id="A0A1I3XKA5"/>
<dbReference type="InterPro" id="IPR011990">
    <property type="entry name" value="TPR-like_helical_dom_sf"/>
</dbReference>
<accession>A0A1I3XKA5</accession>
<evidence type="ECO:0000313" key="2">
    <source>
        <dbReference type="EMBL" id="SFK19935.1"/>
    </source>
</evidence>
<dbReference type="RefSeq" id="WP_177245266.1">
    <property type="nucleotide sequence ID" value="NZ_FOQY01000019.1"/>
</dbReference>
<keyword evidence="3" id="KW-1185">Reference proteome</keyword>
<dbReference type="CDD" id="cd00093">
    <property type="entry name" value="HTH_XRE"/>
    <property type="match status" value="1"/>
</dbReference>
<proteinExistence type="predicted"/>
<dbReference type="GeneID" id="96300816"/>
<dbReference type="Proteomes" id="UP000199111">
    <property type="component" value="Unassembled WGS sequence"/>
</dbReference>
<dbReference type="SMART" id="SM00530">
    <property type="entry name" value="HTH_XRE"/>
    <property type="match status" value="1"/>
</dbReference>
<feature type="domain" description="HTH cro/C1-type" evidence="1">
    <location>
        <begin position="16"/>
        <end position="68"/>
    </location>
</feature>
<dbReference type="Gene3D" id="1.10.260.40">
    <property type="entry name" value="lambda repressor-like DNA-binding domains"/>
    <property type="match status" value="1"/>
</dbReference>
<dbReference type="SUPFAM" id="SSF47413">
    <property type="entry name" value="lambda repressor-like DNA-binding domains"/>
    <property type="match status" value="1"/>
</dbReference>
<protein>
    <submittedName>
        <fullName evidence="2">Helix-turn-helix domain-containing protein</fullName>
    </submittedName>
</protein>
<dbReference type="Pfam" id="PF13560">
    <property type="entry name" value="HTH_31"/>
    <property type="match status" value="1"/>
</dbReference>